<sequence length="370" mass="40356">MGHHLHTCQKYSPPAWAPAWLKAPEERFLLALQPTPIHAWHPPDVPEGVQVWIKRDDLSGMQLSGNKVRKLEFLVADALQRKADTLVTIGGIQSNHCRATAVAARYAGLDCHLILRNKRHAAEQDPGLVGNLLVDRMVGAHIHQVTKEEYGRVGGTKLSQHLCKLLLSQGKRPYNVPLGGSNALGSWGYLQAVQEMLEQFGKGTITDIVMACGSGGTTAGIALGNYLSGFGARVHAYGVCDDEEYFYNFIDGIFADLGATPDVLGKTSRDLLFAHQAKGAGYAISRPEELEAILAVSEATGIIMDSVYSGKAFHAFQKDMQANPDEWQGRRVLFLHTGGLLGMYNEAAELESLIEKQGRAHRLDVQAIPL</sequence>
<evidence type="ECO:0000256" key="1">
    <source>
        <dbReference type="ARBA" id="ARBA00001933"/>
    </source>
</evidence>
<evidence type="ECO:0000256" key="3">
    <source>
        <dbReference type="ARBA" id="ARBA00022898"/>
    </source>
</evidence>
<dbReference type="Proteomes" id="UP001491310">
    <property type="component" value="Unassembled WGS sequence"/>
</dbReference>
<organism evidence="5 6">
    <name type="scientific">Coccomyxa subellipsoidea</name>
    <dbReference type="NCBI Taxonomy" id="248742"/>
    <lineage>
        <taxon>Eukaryota</taxon>
        <taxon>Viridiplantae</taxon>
        <taxon>Chlorophyta</taxon>
        <taxon>core chlorophytes</taxon>
        <taxon>Trebouxiophyceae</taxon>
        <taxon>Trebouxiophyceae incertae sedis</taxon>
        <taxon>Coccomyxaceae</taxon>
        <taxon>Coccomyxa</taxon>
    </lineage>
</organism>
<dbReference type="Gene3D" id="3.40.50.1100">
    <property type="match status" value="2"/>
</dbReference>
<dbReference type="SUPFAM" id="SSF53686">
    <property type="entry name" value="Tryptophan synthase beta subunit-like PLP-dependent enzymes"/>
    <property type="match status" value="1"/>
</dbReference>
<proteinExistence type="inferred from homology"/>
<reference evidence="5 6" key="1">
    <citation type="journal article" date="2024" name="Nat. Commun.">
        <title>Phylogenomics reveals the evolutionary origins of lichenization in chlorophyte algae.</title>
        <authorList>
            <person name="Puginier C."/>
            <person name="Libourel C."/>
            <person name="Otte J."/>
            <person name="Skaloud P."/>
            <person name="Haon M."/>
            <person name="Grisel S."/>
            <person name="Petersen M."/>
            <person name="Berrin J.G."/>
            <person name="Delaux P.M."/>
            <person name="Dal Grande F."/>
            <person name="Keller J."/>
        </authorList>
    </citation>
    <scope>NUCLEOTIDE SEQUENCE [LARGE SCALE GENOMIC DNA]</scope>
    <source>
        <strain evidence="5 6">SAG 216-7</strain>
    </source>
</reference>
<dbReference type="InterPro" id="IPR036052">
    <property type="entry name" value="TrpB-like_PALP_sf"/>
</dbReference>
<dbReference type="InterPro" id="IPR001926">
    <property type="entry name" value="TrpB-like_PALP"/>
</dbReference>
<dbReference type="EMBL" id="JALJOT010000001">
    <property type="protein sequence ID" value="KAK9918989.1"/>
    <property type="molecule type" value="Genomic_DNA"/>
</dbReference>
<dbReference type="InterPro" id="IPR027278">
    <property type="entry name" value="ACCD_DCysDesulf"/>
</dbReference>
<evidence type="ECO:0000256" key="2">
    <source>
        <dbReference type="ARBA" id="ARBA00008639"/>
    </source>
</evidence>
<keyword evidence="3" id="KW-0663">Pyridoxal phosphate</keyword>
<dbReference type="Pfam" id="PF00291">
    <property type="entry name" value="PALP"/>
    <property type="match status" value="1"/>
</dbReference>
<dbReference type="PIRSF" id="PIRSF006278">
    <property type="entry name" value="ACCD_DCysDesulf"/>
    <property type="match status" value="1"/>
</dbReference>
<gene>
    <name evidence="5" type="ORF">WJX75_008531</name>
</gene>
<dbReference type="PANTHER" id="PTHR43780">
    <property type="entry name" value="1-AMINOCYCLOPROPANE-1-CARBOXYLATE DEAMINASE-RELATED"/>
    <property type="match status" value="1"/>
</dbReference>
<comment type="cofactor">
    <cofactor evidence="1">
        <name>pyridoxal 5'-phosphate</name>
        <dbReference type="ChEBI" id="CHEBI:597326"/>
    </cofactor>
</comment>
<evidence type="ECO:0000313" key="5">
    <source>
        <dbReference type="EMBL" id="KAK9918989.1"/>
    </source>
</evidence>
<protein>
    <recommendedName>
        <fullName evidence="4">Tryptophan synthase beta chain-like PALP domain-containing protein</fullName>
    </recommendedName>
</protein>
<name>A0ABR2Z4W7_9CHLO</name>
<comment type="similarity">
    <text evidence="2">Belongs to the ACC deaminase/D-cysteine desulfhydrase family.</text>
</comment>
<evidence type="ECO:0000313" key="6">
    <source>
        <dbReference type="Proteomes" id="UP001491310"/>
    </source>
</evidence>
<dbReference type="PANTHER" id="PTHR43780:SF2">
    <property type="entry name" value="1-AMINOCYCLOPROPANE-1-CARBOXYLATE DEAMINASE-RELATED"/>
    <property type="match status" value="1"/>
</dbReference>
<accession>A0ABR2Z4W7</accession>
<evidence type="ECO:0000259" key="4">
    <source>
        <dbReference type="Pfam" id="PF00291"/>
    </source>
</evidence>
<comment type="caution">
    <text evidence="5">The sequence shown here is derived from an EMBL/GenBank/DDBJ whole genome shotgun (WGS) entry which is preliminary data.</text>
</comment>
<keyword evidence="6" id="KW-1185">Reference proteome</keyword>
<dbReference type="NCBIfam" id="TIGR01275">
    <property type="entry name" value="ACC_deam_rel"/>
    <property type="match status" value="1"/>
</dbReference>
<feature type="domain" description="Tryptophan synthase beta chain-like PALP" evidence="4">
    <location>
        <begin position="31"/>
        <end position="338"/>
    </location>
</feature>
<dbReference type="InterPro" id="IPR005966">
    <property type="entry name" value="D-Cys_desShydrase"/>
</dbReference>